<gene>
    <name evidence="1" type="ORF">POPTR_006G212501v4</name>
</gene>
<keyword evidence="2" id="KW-1185">Reference proteome</keyword>
<comment type="caution">
    <text evidence="1">The sequence shown here is derived from an EMBL/GenBank/DDBJ whole genome shotgun (WGS) entry which is preliminary data.</text>
</comment>
<evidence type="ECO:0000313" key="1">
    <source>
        <dbReference type="EMBL" id="KAI9393317.1"/>
    </source>
</evidence>
<reference evidence="1 2" key="1">
    <citation type="journal article" date="2006" name="Science">
        <title>The genome of black cottonwood, Populus trichocarpa (Torr. &amp; Gray).</title>
        <authorList>
            <person name="Tuskan G.A."/>
            <person name="Difazio S."/>
            <person name="Jansson S."/>
            <person name="Bohlmann J."/>
            <person name="Grigoriev I."/>
            <person name="Hellsten U."/>
            <person name="Putnam N."/>
            <person name="Ralph S."/>
            <person name="Rombauts S."/>
            <person name="Salamov A."/>
            <person name="Schein J."/>
            <person name="Sterck L."/>
            <person name="Aerts A."/>
            <person name="Bhalerao R.R."/>
            <person name="Bhalerao R.P."/>
            <person name="Blaudez D."/>
            <person name="Boerjan W."/>
            <person name="Brun A."/>
            <person name="Brunner A."/>
            <person name="Busov V."/>
            <person name="Campbell M."/>
            <person name="Carlson J."/>
            <person name="Chalot M."/>
            <person name="Chapman J."/>
            <person name="Chen G.L."/>
            <person name="Cooper D."/>
            <person name="Coutinho P.M."/>
            <person name="Couturier J."/>
            <person name="Covert S."/>
            <person name="Cronk Q."/>
            <person name="Cunningham R."/>
            <person name="Davis J."/>
            <person name="Degroeve S."/>
            <person name="Dejardin A."/>
            <person name="Depamphilis C."/>
            <person name="Detter J."/>
            <person name="Dirks B."/>
            <person name="Dubchak I."/>
            <person name="Duplessis S."/>
            <person name="Ehlting J."/>
            <person name="Ellis B."/>
            <person name="Gendler K."/>
            <person name="Goodstein D."/>
            <person name="Gribskov M."/>
            <person name="Grimwood J."/>
            <person name="Groover A."/>
            <person name="Gunter L."/>
            <person name="Hamberger B."/>
            <person name="Heinze B."/>
            <person name="Helariutta Y."/>
            <person name="Henrissat B."/>
            <person name="Holligan D."/>
            <person name="Holt R."/>
            <person name="Huang W."/>
            <person name="Islam-Faridi N."/>
            <person name="Jones S."/>
            <person name="Jones-Rhoades M."/>
            <person name="Jorgensen R."/>
            <person name="Joshi C."/>
            <person name="Kangasjarvi J."/>
            <person name="Karlsson J."/>
            <person name="Kelleher C."/>
            <person name="Kirkpatrick R."/>
            <person name="Kirst M."/>
            <person name="Kohler A."/>
            <person name="Kalluri U."/>
            <person name="Larimer F."/>
            <person name="Leebens-Mack J."/>
            <person name="Leple J.C."/>
            <person name="Locascio P."/>
            <person name="Lou Y."/>
            <person name="Lucas S."/>
            <person name="Martin F."/>
            <person name="Montanini B."/>
            <person name="Napoli C."/>
            <person name="Nelson D.R."/>
            <person name="Nelson C."/>
            <person name="Nieminen K."/>
            <person name="Nilsson O."/>
            <person name="Pereda V."/>
            <person name="Peter G."/>
            <person name="Philippe R."/>
            <person name="Pilate G."/>
            <person name="Poliakov A."/>
            <person name="Razumovskaya J."/>
            <person name="Richardson P."/>
            <person name="Rinaldi C."/>
            <person name="Ritland K."/>
            <person name="Rouze P."/>
            <person name="Ryaboy D."/>
            <person name="Schmutz J."/>
            <person name="Schrader J."/>
            <person name="Segerman B."/>
            <person name="Shin H."/>
            <person name="Siddiqui A."/>
            <person name="Sterky F."/>
            <person name="Terry A."/>
            <person name="Tsai C.J."/>
            <person name="Uberbacher E."/>
            <person name="Unneberg P."/>
            <person name="Vahala J."/>
            <person name="Wall K."/>
            <person name="Wessler S."/>
            <person name="Yang G."/>
            <person name="Yin T."/>
            <person name="Douglas C."/>
            <person name="Marra M."/>
            <person name="Sandberg G."/>
            <person name="Van de Peer Y."/>
            <person name="Rokhsar D."/>
        </authorList>
    </citation>
    <scope>NUCLEOTIDE SEQUENCE [LARGE SCALE GENOMIC DNA]</scope>
    <source>
        <strain evidence="2">cv. Nisqually</strain>
    </source>
</reference>
<dbReference type="EMBL" id="CM009295">
    <property type="protein sequence ID" value="KAI9393317.1"/>
    <property type="molecule type" value="Genomic_DNA"/>
</dbReference>
<proteinExistence type="predicted"/>
<sequence length="76" mass="8925">MLHVQGGRRRGFKMATVPGQRIWEEVKKNNSFLVKQFRRICEASTVPRLFSSFLFCVTLFISSFYEKLSLRHQGND</sequence>
<organism evidence="1 2">
    <name type="scientific">Populus trichocarpa</name>
    <name type="common">Western balsam poplar</name>
    <name type="synonym">Populus balsamifera subsp. trichocarpa</name>
    <dbReference type="NCBI Taxonomy" id="3694"/>
    <lineage>
        <taxon>Eukaryota</taxon>
        <taxon>Viridiplantae</taxon>
        <taxon>Streptophyta</taxon>
        <taxon>Embryophyta</taxon>
        <taxon>Tracheophyta</taxon>
        <taxon>Spermatophyta</taxon>
        <taxon>Magnoliopsida</taxon>
        <taxon>eudicotyledons</taxon>
        <taxon>Gunneridae</taxon>
        <taxon>Pentapetalae</taxon>
        <taxon>rosids</taxon>
        <taxon>fabids</taxon>
        <taxon>Malpighiales</taxon>
        <taxon>Salicaceae</taxon>
        <taxon>Saliceae</taxon>
        <taxon>Populus</taxon>
    </lineage>
</organism>
<evidence type="ECO:0000313" key="2">
    <source>
        <dbReference type="Proteomes" id="UP000006729"/>
    </source>
</evidence>
<accession>A0ACC0SVU6</accession>
<name>A0ACC0SVU6_POPTR</name>
<protein>
    <submittedName>
        <fullName evidence="1">Uncharacterized protein</fullName>
    </submittedName>
</protein>
<dbReference type="Proteomes" id="UP000006729">
    <property type="component" value="Chromosome 6"/>
</dbReference>